<evidence type="ECO:0000256" key="1">
    <source>
        <dbReference type="SAM" id="MobiDB-lite"/>
    </source>
</evidence>
<evidence type="ECO:0000313" key="3">
    <source>
        <dbReference type="Proteomes" id="UP000295258"/>
    </source>
</evidence>
<reference evidence="2 3" key="1">
    <citation type="submission" date="2019-03" db="EMBL/GenBank/DDBJ databases">
        <title>Draft genome sequences of novel Actinobacteria.</title>
        <authorList>
            <person name="Sahin N."/>
            <person name="Ay H."/>
            <person name="Saygin H."/>
        </authorList>
    </citation>
    <scope>NUCLEOTIDE SEQUENCE [LARGE SCALE GENOMIC DNA]</scope>
    <source>
        <strain evidence="2 3">KC310</strain>
    </source>
</reference>
<proteinExistence type="predicted"/>
<feature type="region of interest" description="Disordered" evidence="1">
    <location>
        <begin position="65"/>
        <end position="85"/>
    </location>
</feature>
<protein>
    <submittedName>
        <fullName evidence="2">Uncharacterized protein</fullName>
    </submittedName>
</protein>
<sequence>MTALERTLAKALTEIVIRLDLSDDDAIAPEATMEVLEPVIALLQDLPEQDRQALAELINQCAQEETDPERQLTAWETPETLGLLT</sequence>
<dbReference type="Proteomes" id="UP000295258">
    <property type="component" value="Unassembled WGS sequence"/>
</dbReference>
<organism evidence="2 3">
    <name type="scientific">Nonomuraea deserti</name>
    <dbReference type="NCBI Taxonomy" id="1848322"/>
    <lineage>
        <taxon>Bacteria</taxon>
        <taxon>Bacillati</taxon>
        <taxon>Actinomycetota</taxon>
        <taxon>Actinomycetes</taxon>
        <taxon>Streptosporangiales</taxon>
        <taxon>Streptosporangiaceae</taxon>
        <taxon>Nonomuraea</taxon>
    </lineage>
</organism>
<keyword evidence="3" id="KW-1185">Reference proteome</keyword>
<dbReference type="RefSeq" id="WP_132596261.1">
    <property type="nucleotide sequence ID" value="NZ_SMKO01000040.1"/>
</dbReference>
<dbReference type="EMBL" id="SMKO01000040">
    <property type="protein sequence ID" value="TDD05243.1"/>
    <property type="molecule type" value="Genomic_DNA"/>
</dbReference>
<dbReference type="AlphaFoldDB" id="A0A4R4VQ48"/>
<gene>
    <name evidence="2" type="ORF">E1292_17425</name>
</gene>
<accession>A0A4R4VQ48</accession>
<evidence type="ECO:0000313" key="2">
    <source>
        <dbReference type="EMBL" id="TDD05243.1"/>
    </source>
</evidence>
<comment type="caution">
    <text evidence="2">The sequence shown here is derived from an EMBL/GenBank/DDBJ whole genome shotgun (WGS) entry which is preliminary data.</text>
</comment>
<name>A0A4R4VQ48_9ACTN</name>